<dbReference type="InterPro" id="IPR024053">
    <property type="entry name" value="VHL_beta_dom"/>
</dbReference>
<feature type="domain" description="von Hippel-Lindau disease tumour suppressor beta" evidence="3">
    <location>
        <begin position="128"/>
        <end position="188"/>
    </location>
</feature>
<dbReference type="SUPFAM" id="SSF49468">
    <property type="entry name" value="VHL"/>
    <property type="match status" value="1"/>
</dbReference>
<feature type="transmembrane region" description="Helical" evidence="2">
    <location>
        <begin position="58"/>
        <end position="76"/>
    </location>
</feature>
<evidence type="ECO:0000313" key="4">
    <source>
        <dbReference type="EMBL" id="PUE60025.1"/>
    </source>
</evidence>
<evidence type="ECO:0000259" key="3">
    <source>
        <dbReference type="Pfam" id="PF01847"/>
    </source>
</evidence>
<evidence type="ECO:0000256" key="2">
    <source>
        <dbReference type="SAM" id="Phobius"/>
    </source>
</evidence>
<proteinExistence type="predicted"/>
<accession>A0A315ETC6</accession>
<keyword evidence="2" id="KW-0472">Membrane</keyword>
<keyword evidence="2" id="KW-0812">Transmembrane</keyword>
<feature type="region of interest" description="Disordered" evidence="1">
    <location>
        <begin position="87"/>
        <end position="126"/>
    </location>
</feature>
<evidence type="ECO:0000256" key="1">
    <source>
        <dbReference type="SAM" id="MobiDB-lite"/>
    </source>
</evidence>
<name>A0A315ETC6_9BURK</name>
<dbReference type="AlphaFoldDB" id="A0A315ETC6"/>
<dbReference type="Pfam" id="PF01847">
    <property type="entry name" value="VHL"/>
    <property type="match status" value="1"/>
</dbReference>
<dbReference type="InterPro" id="IPR036208">
    <property type="entry name" value="VHL_sf"/>
</dbReference>
<dbReference type="EMBL" id="NESP01000001">
    <property type="protein sequence ID" value="PUE60025.1"/>
    <property type="molecule type" value="Genomic_DNA"/>
</dbReference>
<sequence>MRCRHTEHLRCHVACCLKLINSINFHQKVNQNKSSSVSFFLVTLERKHTMQFKAKQPLMILGFVSVLSLACVAQAANPLEQINQEIDKHQQRGKEHANEHRNRHEQGHKTEHHGESNGSSTCNDERNLRSLQGNVHTSMKFLNNSNQEVRTYWLDYSGRRVFYKAIPPHGQYTQPTFQTHPWVVTDQRDKCLNIYVSNQPSGIAEIR</sequence>
<dbReference type="Gene3D" id="2.60.40.780">
    <property type="entry name" value="von Hippel-Lindau disease tumour suppressor, beta domain"/>
    <property type="match status" value="1"/>
</dbReference>
<keyword evidence="2" id="KW-1133">Transmembrane helix</keyword>
<feature type="compositionally biased region" description="Basic and acidic residues" evidence="1">
    <location>
        <begin position="87"/>
        <end position="115"/>
    </location>
</feature>
<dbReference type="InterPro" id="IPR037140">
    <property type="entry name" value="VHL_beta_dom_sf"/>
</dbReference>
<dbReference type="Proteomes" id="UP000251341">
    <property type="component" value="Unassembled WGS sequence"/>
</dbReference>
<gene>
    <name evidence="4" type="ORF">B9Z44_10840</name>
</gene>
<comment type="caution">
    <text evidence="4">The sequence shown here is derived from an EMBL/GenBank/DDBJ whole genome shotgun (WGS) entry which is preliminary data.</text>
</comment>
<evidence type="ECO:0000313" key="5">
    <source>
        <dbReference type="Proteomes" id="UP000251341"/>
    </source>
</evidence>
<organism evidence="4 5">
    <name type="scientific">Limnohabitans curvus</name>
    <dbReference type="NCBI Taxonomy" id="323423"/>
    <lineage>
        <taxon>Bacteria</taxon>
        <taxon>Pseudomonadati</taxon>
        <taxon>Pseudomonadota</taxon>
        <taxon>Betaproteobacteria</taxon>
        <taxon>Burkholderiales</taxon>
        <taxon>Comamonadaceae</taxon>
        <taxon>Limnohabitans</taxon>
    </lineage>
</organism>
<keyword evidence="5" id="KW-1185">Reference proteome</keyword>
<reference evidence="4 5" key="1">
    <citation type="submission" date="2017-04" db="EMBL/GenBank/DDBJ databases">
        <title>Unexpected and diverse lifestyles within the genus Limnohabitans.</title>
        <authorList>
            <person name="Kasalicky V."/>
            <person name="Mehrshad M."/>
            <person name="Andrei S.-A."/>
            <person name="Salcher M."/>
            <person name="Kratochvilova H."/>
            <person name="Simek K."/>
            <person name="Ghai R."/>
        </authorList>
    </citation>
    <scope>NUCLEOTIDE SEQUENCE [LARGE SCALE GENOMIC DNA]</scope>
    <source>
        <strain evidence="4 5">MWH-C5</strain>
    </source>
</reference>
<protein>
    <recommendedName>
        <fullName evidence="3">von Hippel-Lindau disease tumour suppressor beta domain-containing protein</fullName>
    </recommendedName>
</protein>